<dbReference type="Pfam" id="PF02311">
    <property type="entry name" value="AraC_binding"/>
    <property type="match status" value="1"/>
</dbReference>
<keyword evidence="3" id="KW-0804">Transcription</keyword>
<dbReference type="Pfam" id="PF12833">
    <property type="entry name" value="HTH_18"/>
    <property type="match status" value="1"/>
</dbReference>
<dbReference type="OrthoDB" id="2060755at2"/>
<dbReference type="AlphaFoldDB" id="A0A4R4WVF4"/>
<dbReference type="Gene3D" id="1.10.10.60">
    <property type="entry name" value="Homeodomain-like"/>
    <property type="match status" value="2"/>
</dbReference>
<reference evidence="5 6" key="1">
    <citation type="submission" date="2019-02" db="EMBL/GenBank/DDBJ databases">
        <title>Draft genome sequences of novel Actinobacteria.</title>
        <authorList>
            <person name="Sahin N."/>
            <person name="Ay H."/>
            <person name="Saygin H."/>
        </authorList>
    </citation>
    <scope>NUCLEOTIDE SEQUENCE [LARGE SCALE GENOMIC DNA]</scope>
    <source>
        <strain evidence="5 6">16K104</strain>
    </source>
</reference>
<dbReference type="InterPro" id="IPR050204">
    <property type="entry name" value="AraC_XylS_family_regulators"/>
</dbReference>
<dbReference type="Proteomes" id="UP000295172">
    <property type="component" value="Unassembled WGS sequence"/>
</dbReference>
<keyword evidence="1" id="KW-0805">Transcription regulation</keyword>
<accession>A0A4R4WVF4</accession>
<sequence length="264" mass="28908">MGERTVVAIADGPVTRLGQLVLAGEVIDDEPIMSPALRVMDAYVLSVLIDGEGNYRDADGRAERITPGAHTIVPPGFPHTYGTDPGERWTELFVVFTGPLFDALAHLSDPGPRYPVPLPSIEVLRTVLRSPPRTRRVAEHQLLALADWLIDTDDIVDSPEVTTEIMDAMGRLADDLTASADLGAVAAGAGLSYDTFRRRFAAQVGQTPAAFRTGRRLQAAATLLRLTDLTHREIARTLGFADEFHLSRRFRAHFGVSPREYRKA</sequence>
<dbReference type="SUPFAM" id="SSF46689">
    <property type="entry name" value="Homeodomain-like"/>
    <property type="match status" value="1"/>
</dbReference>
<dbReference type="PANTHER" id="PTHR46796">
    <property type="entry name" value="HTH-TYPE TRANSCRIPTIONAL ACTIVATOR RHAS-RELATED"/>
    <property type="match status" value="1"/>
</dbReference>
<name>A0A4R4WVF4_9ACTN</name>
<dbReference type="RefSeq" id="WP_132322538.1">
    <property type="nucleotide sequence ID" value="NZ_SMKR01000089.1"/>
</dbReference>
<dbReference type="InterPro" id="IPR018060">
    <property type="entry name" value="HTH_AraC"/>
</dbReference>
<dbReference type="PROSITE" id="PS01124">
    <property type="entry name" value="HTH_ARAC_FAMILY_2"/>
    <property type="match status" value="1"/>
</dbReference>
<dbReference type="InterPro" id="IPR037923">
    <property type="entry name" value="HTH-like"/>
</dbReference>
<evidence type="ECO:0000256" key="2">
    <source>
        <dbReference type="ARBA" id="ARBA00023125"/>
    </source>
</evidence>
<evidence type="ECO:0000256" key="1">
    <source>
        <dbReference type="ARBA" id="ARBA00023015"/>
    </source>
</evidence>
<keyword evidence="2" id="KW-0238">DNA-binding</keyword>
<evidence type="ECO:0000256" key="3">
    <source>
        <dbReference type="ARBA" id="ARBA00023163"/>
    </source>
</evidence>
<feature type="domain" description="HTH araC/xylS-type" evidence="4">
    <location>
        <begin position="166"/>
        <end position="264"/>
    </location>
</feature>
<gene>
    <name evidence="5" type="ORF">E1218_20530</name>
</gene>
<dbReference type="SMART" id="SM00342">
    <property type="entry name" value="HTH_ARAC"/>
    <property type="match status" value="1"/>
</dbReference>
<dbReference type="InterPro" id="IPR009057">
    <property type="entry name" value="Homeodomain-like_sf"/>
</dbReference>
<dbReference type="SUPFAM" id="SSF51215">
    <property type="entry name" value="Regulatory protein AraC"/>
    <property type="match status" value="1"/>
</dbReference>
<protein>
    <submittedName>
        <fullName evidence="5">AraC family transcriptional regulator</fullName>
    </submittedName>
</protein>
<dbReference type="EMBL" id="SMKR01000089">
    <property type="protein sequence ID" value="TDD21660.1"/>
    <property type="molecule type" value="Genomic_DNA"/>
</dbReference>
<dbReference type="GO" id="GO:0003700">
    <property type="term" value="F:DNA-binding transcription factor activity"/>
    <property type="evidence" value="ECO:0007669"/>
    <property type="project" value="InterPro"/>
</dbReference>
<dbReference type="InterPro" id="IPR003313">
    <property type="entry name" value="AraC-bd"/>
</dbReference>
<keyword evidence="6" id="KW-1185">Reference proteome</keyword>
<proteinExistence type="predicted"/>
<evidence type="ECO:0000259" key="4">
    <source>
        <dbReference type="PROSITE" id="PS01124"/>
    </source>
</evidence>
<organism evidence="5 6">
    <name type="scientific">Kribbella turkmenica</name>
    <dbReference type="NCBI Taxonomy" id="2530375"/>
    <lineage>
        <taxon>Bacteria</taxon>
        <taxon>Bacillati</taxon>
        <taxon>Actinomycetota</taxon>
        <taxon>Actinomycetes</taxon>
        <taxon>Propionibacteriales</taxon>
        <taxon>Kribbellaceae</taxon>
        <taxon>Kribbella</taxon>
    </lineage>
</organism>
<dbReference type="GO" id="GO:0043565">
    <property type="term" value="F:sequence-specific DNA binding"/>
    <property type="evidence" value="ECO:0007669"/>
    <property type="project" value="InterPro"/>
</dbReference>
<dbReference type="Gene3D" id="2.60.120.280">
    <property type="entry name" value="Regulatory protein AraC"/>
    <property type="match status" value="1"/>
</dbReference>
<evidence type="ECO:0000313" key="5">
    <source>
        <dbReference type="EMBL" id="TDD21660.1"/>
    </source>
</evidence>
<evidence type="ECO:0000313" key="6">
    <source>
        <dbReference type="Proteomes" id="UP000295172"/>
    </source>
</evidence>
<comment type="caution">
    <text evidence="5">The sequence shown here is derived from an EMBL/GenBank/DDBJ whole genome shotgun (WGS) entry which is preliminary data.</text>
</comment>